<evidence type="ECO:0000256" key="1">
    <source>
        <dbReference type="SAM" id="Phobius"/>
    </source>
</evidence>
<dbReference type="AlphaFoldDB" id="A0A1C4WBJ9"/>
<keyword evidence="1" id="KW-0812">Transmembrane</keyword>
<evidence type="ECO:0000313" key="3">
    <source>
        <dbReference type="Proteomes" id="UP000199629"/>
    </source>
</evidence>
<keyword evidence="1" id="KW-0472">Membrane</keyword>
<feature type="transmembrane region" description="Helical" evidence="1">
    <location>
        <begin position="35"/>
        <end position="56"/>
    </location>
</feature>
<sequence>MPSVGPYGNTSTTWIWVLTTWMSGRLDPNRPSVQVLIVTVMLASLLMSVAVSTAVADQGLVFAALYLVSEVGCARTAA</sequence>
<keyword evidence="3" id="KW-1185">Reference proteome</keyword>
<evidence type="ECO:0000313" key="2">
    <source>
        <dbReference type="EMBL" id="SCE93595.1"/>
    </source>
</evidence>
<dbReference type="EMBL" id="FMCS01000003">
    <property type="protein sequence ID" value="SCE93595.1"/>
    <property type="molecule type" value="Genomic_DNA"/>
</dbReference>
<name>A0A1C4WBJ9_9ACTN</name>
<keyword evidence="1" id="KW-1133">Transmembrane helix</keyword>
<dbReference type="RefSeq" id="WP_091261952.1">
    <property type="nucleotide sequence ID" value="NZ_FMCS01000003.1"/>
</dbReference>
<accession>A0A1C4WBJ9</accession>
<dbReference type="Proteomes" id="UP000199629">
    <property type="component" value="Unassembled WGS sequence"/>
</dbReference>
<gene>
    <name evidence="2" type="ORF">GA0070214_103413</name>
</gene>
<dbReference type="InterPro" id="IPR010640">
    <property type="entry name" value="Low_temperature_requirement_A"/>
</dbReference>
<dbReference type="Pfam" id="PF06772">
    <property type="entry name" value="LtrA"/>
    <property type="match status" value="1"/>
</dbReference>
<reference evidence="3" key="1">
    <citation type="submission" date="2016-06" db="EMBL/GenBank/DDBJ databases">
        <authorList>
            <person name="Varghese N."/>
            <person name="Submissions Spin"/>
        </authorList>
    </citation>
    <scope>NUCLEOTIDE SEQUENCE [LARGE SCALE GENOMIC DNA]</scope>
    <source>
        <strain evidence="3">DSM 45246</strain>
    </source>
</reference>
<protein>
    <submittedName>
        <fullName evidence="2">Low temperature requirement A protein (LtrA)</fullName>
    </submittedName>
</protein>
<proteinExistence type="predicted"/>
<organism evidence="2 3">
    <name type="scientific">Micromonospora chaiyaphumensis</name>
    <dbReference type="NCBI Taxonomy" id="307119"/>
    <lineage>
        <taxon>Bacteria</taxon>
        <taxon>Bacillati</taxon>
        <taxon>Actinomycetota</taxon>
        <taxon>Actinomycetes</taxon>
        <taxon>Micromonosporales</taxon>
        <taxon>Micromonosporaceae</taxon>
        <taxon>Micromonospora</taxon>
    </lineage>
</organism>